<feature type="compositionally biased region" description="Polar residues" evidence="1">
    <location>
        <begin position="243"/>
        <end position="254"/>
    </location>
</feature>
<dbReference type="EMBL" id="FNGF01000001">
    <property type="protein sequence ID" value="SDK50616.1"/>
    <property type="molecule type" value="Genomic_DNA"/>
</dbReference>
<organism evidence="2 3">
    <name type="scientific">Glycomyces sambucus</name>
    <dbReference type="NCBI Taxonomy" id="380244"/>
    <lineage>
        <taxon>Bacteria</taxon>
        <taxon>Bacillati</taxon>
        <taxon>Actinomycetota</taxon>
        <taxon>Actinomycetes</taxon>
        <taxon>Glycomycetales</taxon>
        <taxon>Glycomycetaceae</taxon>
        <taxon>Glycomyces</taxon>
    </lineage>
</organism>
<dbReference type="RefSeq" id="WP_091041632.1">
    <property type="nucleotide sequence ID" value="NZ_FNGF01000001.1"/>
</dbReference>
<protein>
    <submittedName>
        <fullName evidence="2">Uncharacterized protein</fullName>
    </submittedName>
</protein>
<evidence type="ECO:0000313" key="2">
    <source>
        <dbReference type="EMBL" id="SDK50616.1"/>
    </source>
</evidence>
<evidence type="ECO:0000256" key="1">
    <source>
        <dbReference type="SAM" id="MobiDB-lite"/>
    </source>
</evidence>
<keyword evidence="3" id="KW-1185">Reference proteome</keyword>
<accession>A0A1G9CGA7</accession>
<sequence length="298" mass="29868">MKTNANAVAEDGPRARILLRRIGTSAGLSFGFLLLGLAVAGSANAEDAEDGLLSGVGGALDATLDPLHEDLSTVTEPVGSVAEPITEAAEPVVEDVAEPLVTEVVEPVAAETLEPVTEPVLEPVATAVAPVLDSVSPLVEPITAPVLDAVAPVADPVVEAAGLDPVVEAAGLEPSAAPPPEEAVPVPDRPSGAPPESGTLQPFEERPVPADAVTDSRSTTGGEVRSDPAHGQWPTGGFVIGTTAPSGLSVSASASPAADHATTVGWPSARGESIADPGPPGSEPFSEWFGYGDRDHPG</sequence>
<feature type="region of interest" description="Disordered" evidence="1">
    <location>
        <begin position="171"/>
        <end position="298"/>
    </location>
</feature>
<reference evidence="3" key="1">
    <citation type="submission" date="2016-10" db="EMBL/GenBank/DDBJ databases">
        <authorList>
            <person name="Varghese N."/>
            <person name="Submissions S."/>
        </authorList>
    </citation>
    <scope>NUCLEOTIDE SEQUENCE [LARGE SCALE GENOMIC DNA]</scope>
    <source>
        <strain evidence="3">CGMCC 4.3147</strain>
    </source>
</reference>
<dbReference type="Proteomes" id="UP000198662">
    <property type="component" value="Unassembled WGS sequence"/>
</dbReference>
<gene>
    <name evidence="2" type="ORF">SAMN05216298_0317</name>
</gene>
<proteinExistence type="predicted"/>
<dbReference type="AlphaFoldDB" id="A0A1G9CGA7"/>
<evidence type="ECO:0000313" key="3">
    <source>
        <dbReference type="Proteomes" id="UP000198662"/>
    </source>
</evidence>
<dbReference type="STRING" id="380244.SAMN05216298_0317"/>
<name>A0A1G9CGA7_9ACTN</name>